<dbReference type="InterPro" id="IPR011050">
    <property type="entry name" value="Pectin_lyase_fold/virulence"/>
</dbReference>
<dbReference type="Proteomes" id="UP001596163">
    <property type="component" value="Unassembled WGS sequence"/>
</dbReference>
<feature type="domain" description="MBG" evidence="3">
    <location>
        <begin position="2075"/>
        <end position="2145"/>
    </location>
</feature>
<comment type="caution">
    <text evidence="4">The sequence shown here is derived from an EMBL/GenBank/DDBJ whole genome shotgun (WGS) entry which is preliminary data.</text>
</comment>
<gene>
    <name evidence="4" type="ORF">ACFPIK_15425</name>
</gene>
<reference evidence="5" key="1">
    <citation type="journal article" date="2019" name="Int. J. Syst. Evol. Microbiol.">
        <title>The Global Catalogue of Microorganisms (GCM) 10K type strain sequencing project: providing services to taxonomists for standard genome sequencing and annotation.</title>
        <authorList>
            <consortium name="The Broad Institute Genomics Platform"/>
            <consortium name="The Broad Institute Genome Sequencing Center for Infectious Disease"/>
            <person name="Wu L."/>
            <person name="Ma J."/>
        </authorList>
    </citation>
    <scope>NUCLEOTIDE SEQUENCE [LARGE SCALE GENOMIC DNA]</scope>
    <source>
        <strain evidence="5">CGMCC 1.7030</strain>
    </source>
</reference>
<feature type="domain" description="YDG" evidence="2">
    <location>
        <begin position="878"/>
        <end position="957"/>
    </location>
</feature>
<evidence type="ECO:0000313" key="4">
    <source>
        <dbReference type="EMBL" id="MFC5193161.1"/>
    </source>
</evidence>
<feature type="domain" description="YDG" evidence="2">
    <location>
        <begin position="1401"/>
        <end position="1482"/>
    </location>
</feature>
<feature type="domain" description="MBG" evidence="3">
    <location>
        <begin position="2151"/>
        <end position="2222"/>
    </location>
</feature>
<keyword evidence="5" id="KW-1185">Reference proteome</keyword>
<evidence type="ECO:0000259" key="3">
    <source>
        <dbReference type="Pfam" id="PF18676"/>
    </source>
</evidence>
<feature type="domain" description="MBG" evidence="3">
    <location>
        <begin position="2473"/>
        <end position="2551"/>
    </location>
</feature>
<feature type="domain" description="YDG" evidence="2">
    <location>
        <begin position="1576"/>
        <end position="1655"/>
    </location>
</feature>
<feature type="domain" description="MBG" evidence="3">
    <location>
        <begin position="2228"/>
        <end position="2298"/>
    </location>
</feature>
<feature type="domain" description="MBG" evidence="3">
    <location>
        <begin position="2557"/>
        <end position="2642"/>
    </location>
</feature>
<feature type="domain" description="YDG" evidence="2">
    <location>
        <begin position="1140"/>
        <end position="1220"/>
    </location>
</feature>
<dbReference type="Pfam" id="PF18676">
    <property type="entry name" value="MBG_2"/>
    <property type="match status" value="10"/>
</dbReference>
<protein>
    <submittedName>
        <fullName evidence="4">YDG domain-containing protein</fullName>
    </submittedName>
</protein>
<feature type="domain" description="YDG" evidence="2">
    <location>
        <begin position="1488"/>
        <end position="1569"/>
    </location>
</feature>
<feature type="domain" description="MBG" evidence="3">
    <location>
        <begin position="1922"/>
        <end position="1992"/>
    </location>
</feature>
<dbReference type="Pfam" id="PF12951">
    <property type="entry name" value="PATR"/>
    <property type="match status" value="1"/>
</dbReference>
<keyword evidence="1" id="KW-0732">Signal</keyword>
<evidence type="ECO:0000256" key="1">
    <source>
        <dbReference type="ARBA" id="ARBA00022729"/>
    </source>
</evidence>
<feature type="domain" description="MBG" evidence="3">
    <location>
        <begin position="2649"/>
        <end position="2735"/>
    </location>
</feature>
<feature type="domain" description="YDG" evidence="2">
    <location>
        <begin position="1314"/>
        <end position="1394"/>
    </location>
</feature>
<feature type="domain" description="MBG" evidence="3">
    <location>
        <begin position="2304"/>
        <end position="2375"/>
    </location>
</feature>
<accession>A0ABW0BZU3</accession>
<proteinExistence type="predicted"/>
<feature type="domain" description="YDG" evidence="2">
    <location>
        <begin position="1227"/>
        <end position="1308"/>
    </location>
</feature>
<feature type="domain" description="YDG" evidence="2">
    <location>
        <begin position="966"/>
        <end position="1047"/>
    </location>
</feature>
<dbReference type="InterPro" id="IPR013425">
    <property type="entry name" value="Autotrns_rpt"/>
</dbReference>
<dbReference type="InterPro" id="IPR041248">
    <property type="entry name" value="YDG"/>
</dbReference>
<feature type="domain" description="MBG" evidence="3">
    <location>
        <begin position="2381"/>
        <end position="2467"/>
    </location>
</feature>
<feature type="domain" description="YDG" evidence="2">
    <location>
        <begin position="797"/>
        <end position="871"/>
    </location>
</feature>
<name>A0ABW0BZU3_9BACT</name>
<evidence type="ECO:0000313" key="5">
    <source>
        <dbReference type="Proteomes" id="UP001596163"/>
    </source>
</evidence>
<dbReference type="SUPFAM" id="SSF51126">
    <property type="entry name" value="Pectin lyase-like"/>
    <property type="match status" value="1"/>
</dbReference>
<dbReference type="InterPro" id="IPR041286">
    <property type="entry name" value="MBG_2"/>
</dbReference>
<feature type="domain" description="MBG" evidence="3">
    <location>
        <begin position="1998"/>
        <end position="2068"/>
    </location>
</feature>
<dbReference type="NCBIfam" id="TIGR02601">
    <property type="entry name" value="autotrns_rpt"/>
    <property type="match status" value="1"/>
</dbReference>
<feature type="domain" description="YDG" evidence="2">
    <location>
        <begin position="1053"/>
        <end position="1134"/>
    </location>
</feature>
<organism evidence="4 5">
    <name type="scientific">Algoriphagus aquatilis</name>
    <dbReference type="NCBI Taxonomy" id="490186"/>
    <lineage>
        <taxon>Bacteria</taxon>
        <taxon>Pseudomonadati</taxon>
        <taxon>Bacteroidota</taxon>
        <taxon>Cytophagia</taxon>
        <taxon>Cytophagales</taxon>
        <taxon>Cyclobacteriaceae</taxon>
        <taxon>Algoriphagus</taxon>
    </lineage>
</organism>
<evidence type="ECO:0000259" key="2">
    <source>
        <dbReference type="Pfam" id="PF18657"/>
    </source>
</evidence>
<dbReference type="EMBL" id="JBHSKS010000014">
    <property type="protein sequence ID" value="MFC5193161.1"/>
    <property type="molecule type" value="Genomic_DNA"/>
</dbReference>
<dbReference type="Gene3D" id="3.30.160.710">
    <property type="match status" value="1"/>
</dbReference>
<dbReference type="RefSeq" id="WP_377916844.1">
    <property type="nucleotide sequence ID" value="NZ_JBHSKS010000014.1"/>
</dbReference>
<dbReference type="Pfam" id="PF18657">
    <property type="entry name" value="YDG"/>
    <property type="match status" value="10"/>
</dbReference>
<sequence>MFTRTAIAFRSAVLLLLFLTIGVGEGWGQSAPVILGVSTTSGTGTTGTISRATLNAQTNDFLVLTIAGNAAIPNQTGWTSITPSQSSGSARIRSFYKLAGQNETGTSGTISITTASGSWVASVIRVGGNKIKVLNPAFSASNVNTGTSSNTPTAPTLTGLTGTGRLTLRTFGITNQFTLSSIGGTSTDTQRQLYNISPSSFTSTLLASYTSGASTGTVTASYSGTADWAASTVVLYLADAEPIFRSTGNNNWSGQNWERRNSDLTWESSTAIPTSPGSITVEGTSSYNNNANASTHTVTLPSNIQEGDLLLIFARAAGTNTITTPSGWSLLSSWGASGTTYVFQKTASANEGANVSLTSSASTLVSAVVYRISNWDNTVLPSLITTRNVNANDPPPAFGWGTNQSSLYIAISSSISASNATAAPTNYSNLTNAGTGSTITNPRVATARRVLSGLSDDPGPFTLGTVTNVHSATLAIKARPGSRAYIRNNHAVTVNSSQSADTVTVESGGVLMVNPSTTLTLANSNSGIQIQSGGALKLPETATIAGPGNFTLSSGAILEVGSTAGITSSGATGNVQNTGTRSFNSGANYIYNGTAAQVTGNGFPGANNLTINNSSGVTLSGSATVSGTLSLTTGIVTTGANTLTVGSSGSISGGSASSYVSGKLARVVANTASTFFPVGKGGSYKPLTFTSAAAASRTVTVEHFDSGTLLSVANTSRSRFGQGYWNINQSAIGTGYTVGLSPGSASPTGTVVMLRREGTESATSNATSFSSPYYSNSTVFSTGNASNDIMLAETSIPLTVSGATAANKEYDGNITATVSGGSLVGVVTPDEVTLTQAGTFNTKDVGTNKPITGNFSLGGADAGAYTLTQPTELTANITAKSLTISDPVISPKTYDKSAATGLITPGSLSGLVGTETLNVSAIGTFANANVGKDKPATVTYTLSDGNNGGIATNYSLAPGGGQGEITPIALTITGLAGVNKVYDGGTTASATGTPALSGVISEDDVTLSGTPVYTFASAGVGTGISISTTGFTLSGADAANYTLTQPTLSANITAKTLTISGLTGTSKPYDGNASASASGTATLSGIVGSDNVTLSGTPTFTFASAGVANGVSISTTGYSLSGTAADNYTLTQPTLSANITARTLTITGLAGINKVYDGNTSASATGSPSLVGVVSGETVTLGGTPVFTFASANVGTGIVITTTGYTLGGANASNYTLTQPSLTGNITPLGLTVTGLTGNDKEYDGNTLATSSGSAALSGVISGDAVTLSGTPSFTFASSGVDNDIPISTSGYTLSGDQAGNYTLTQPTLLANITPKTLTITGLTGNNKIYNGNRTATVTGTAALSGVVGSDDVSLTGTPTFTFASPNVGTGIGITTTGYALSGTAAGNYTLTQPSLSANITERELTISGLSGNTKVYDRTTTASATGTATLLGVLGGDIVTLSGSPEFTFASADVANGISITTSGYTLSGAQAGNYSLTQPTLSGNITPLGLTVTGLTGDHKVYDGTTAATASGTAALSGVISPDEVILSGTPTFTFATPDVANGISISTSGYTLTGAQAGNYSLTQPTLSANIIRKTLTVTGITGQNKPFDGNTTATVSGTPALSGVVSPDVVSLGGTPVYTFAQDSPGTGIAITASGFSISGADAGNYTLSQPSGLSADILKAASSVTVKPGTISSFTFITDTPQGPGLSDFTFTGSTGTKSILYSGTDGTSYSGTSPPTAIGNYTVTASVAADANYEAASSAPFAFVIVSQAVTTINPKPGTTGNFTYNGNAQGPTVADFDVSGSTATPTLSYTGTGATTYGPSATPPTDAGTYELIIEVAADDDFEAGSSQPFAFTIGRAPTVTAITISGAPFTYTGAALTPASVTVTGPAGLSFTPEPVYENNIEAGTATVSFSYAGDANYLPSSDTETFEIGKVSLTVTADAKSKEYGASDPALTYEITSGSLIGSDVLTGTLSRESGEDVGTYAITLGSLGNPNYAISLVSANLTITPRAISVAATAQTKVYGALDPALTYSITSGSLVSPDAFSGSLTRVAGENVGTYAISQGSLSLSSNYSLSFTGAALSITPRPITLTAAAKGKTYGNTDPALTYDITTGALIAGDMLMGTIARKEGEDVGVYSITQGTLDNSNYAITFEGADFTISSRAVTVRADDLSKTYGNPDPTLTYTLTSGSLAESESFSGALTRATGENVGDYEISQGTLALSSNYTLSFVPGEFTITPRALSVSADAQTKIYGEADPALTYQISGTLVPGDSFSGSLSRAAGETIGVYAITQGTLTLGGNYALSYSGANLTISKRAITLTAEAKSKVFGESDPALTYQISSGSLASGDQITGSLARAMGENVGDYQITQGTLSLPVDYQITYVSANLSITPASLTVTALPQSKTYGQTAPTSGTLGTNFTVIGLQGSDAVSGVTLDYSGDPAGNLATANVGSYTITPSALTLSTGSTSNYTITYTTSTLTVSPAVLTVTAEDKNKTYDGSGFTAFTATLTGFQNGETSSILSGTLSYEGTATTAVNAGTYTIIPVIAGLSAPNYTLSKVDGVLTIDRAVLTITARNQSKTYGQTAPTSGTLTTNFTVTGLLGSDAVTGVTLSYEGSPAGNLATASVGTYAISPSSAVFSSGSADNYTISYVSGTLAVNPASLTVAAVAKTKAFGSTLSTAGVLGTDFTVIGLQNSDAVSGATLSFSGSPAGNLSNAALGTYTITPSALVLSSGSSSNYTINYTTAVLTVVAGAPVKLVVSTIANQTAGAAFSVTVQAQDAGDNPSAVSEDIGVSLTLATGTASLGGTVSGTILSRTSSVTITGVSYTKAETINIQADQTSGSPSLTSAASNTFTVSPAGLSSFRIESFSGGNIPNQSLNQVFNIKITAIDQYGNTVPSFSGTGNTVTIASSPSNGFTSFTSQPFIDGVLSSSSVTFSNTGTFTITATRPSGGAQAGTSNSFGVGRNLYARVTSGNWNNTSSWSAASEGGTSCTCVPTSADNVYILTFNGRRTITIPSDYAAVAKNLYLGFDSSTGLKEQSLLQFSGSSSLTVEEDLEVYTSNDGGKPREIYLDAGTLTVGRDFKLTKASGSTLENTLLRISTGTANLNNVELNGSEANRANITFTGAGTLNISGNFSVILGTLTPSTGTVNFRGTAAQTIPIGVSSVIYGNLDINNTSSSGATLSAAVTAANVTGNIRVGNVTTGSRLNTNDRAVTLAASRTLTVAAGSILNAGSSTITFGASGTATINGTFITADTEGFSGTAGSAISSTNTPTINLGSNSTVEFSAASTQTLTVRSDYANLTLSGGSKTVGSGTLGVSGNLSIGSGATYNGSGNPTLNVGGNFTNNGNFTQGTELVTLNGTSAQTIGGSSSTAFGSLTLSNNSAPVSTSANITASGTLTVNSGAILVPGPLNTVGGIGSLTGSGTVRVTRLADSPDFVSQYPISTRNLSSLTVDYIGAGNQFINPLNYHNLLITANGARTVTLSGSGSIGVSGNFSPASLSTSYVSTGSTVEFNGTGAQTIPAFNYHHLISSSTGARTLASTGTIGVSGSFTPGSNAYTVTNSTVDFNGSSAQTIPAFTYHNLTSSSTGTRTLASSGTVWIAGTFTTGNNSYSTSGSTVNFNGSVAQTIPALNYHHLTSSSTGARTLASTGIIGVSGSFTPGSNAYTVTNSTVDFNGLENQTIPAFNYFNLGSSSSGARTLASTGIIGIAGEFTPGTNLYTVTGSTVNFNGTSPQILPSFTFTHLSFNGAGAKTLPESLTVNGDWTAHATLIPGTGRVTFSGSAQTLSGTATSSFYDLVWNGSSSLALAGNASVSNSLTVTTPSVTGSGTLDLNTNAVFNPGASGISFAAPINLGNAVRTFTVSDNASTTQDLAISGVISGSGGGITKEGAGSLTLSGTNTFTGGLTLNAGALNVNSNTALGTGTLTLNTGTIDNTSAGAVTLSATNPIVLNSDLTFFGTRDLNLGAGAITMAADRSITATANTLTLGGTLSAPTRSLTKLGAGTLALGSNAVDLTNLTISAGTINGASSTLSLSGNFVNNGTFTAGSGTLNISGNYENNGTFTPATGTVILTGASPQAIGGSVASHSFTNLTLNGAGLKTLGNPAQVSGTLTLSSGILAIGNHQLNTGTITGGTSSSYVRTNGTGRVVMTIPENASRSFLVGNSAYNPATIRNNSSLPKQLFLRVADESVDNSNNDSKTVGRKWYVYQSNVGSADLTFDIGFNAGEGNASFNAGSAPKLGLFSTFWTRYPATASAQGVTATVTASEFGSTDQYLALGSEDAFDATQLEVRMNPVNQFLGVNNTIVTVRSLNSQGVPTTVSTATPFSLSAANTKIHPSLPTGTIAAGAYQAFVNNIGFTQKTESVNATVTATVTDGEVLAPGVSPVFSVLAETIYEPTESGLWSSLLWRKSTDGGVTWTTGGYATLFPGGNIFSAVELIRIPAAYNTVLDFPISTFSMIVFGTLEVKDTGAITLNHTAGDLEDFNIHVHGVLKNSGGTITNTNTAFPIEIHGGTYIHAMDGGVIPVTRFYSLDEHLSTCEVTGVATTAISTGLNQTFQNFTWNNAGQAVVQNLNGNLLVQNSLHLLNGVITTTDAYYVQLGLGGTVTSSNGSRINGKLRRFIPNNATTVNFPIGDASVYSPVTLNFSGNVTGSGYVEANSKAIPPTQTEVFTGLNISRQKYLNRRWSLSAADVEGFTGYAASFQFVEEDIIGEESVPASFIVQQLAPSATSWTTPTVESPTSTGIQATGLTAFGEFAVGETCINGVWLGNKSSDWFDADNWCGGIPTATTDVLIVSTAPYFPVIDQSGAVAKNVTIQTGATLTIEDTNTFTVYGNWSNLGTFIENNSTVEFAGESTASIGVETFANVLISGTGVKSIAGNVTVSEVLTINASATLNAGSYTLNLTGSGTPFVRNGTFAAATSTVNYSNALATTVAAANYYNLELSGGNRTLPSSGTVGIANVFTPGAGTFIVDGSTVDFNGAEQSVPAFTYHNLSLSGSGAKSLPNSAFAVGGDFATLGSASATAGAGMSISGNVSIGSGTTFNAGSYTHTVGGNWSNSGTFNATGSTIEFNGTEAGSIGASNFNNITFSGSGAKTATGTLTIAGNLSITDNFTAGSFPHTVSGNWTNSGSFTSDEGTITFDGTVAQEIGGSATSAFHNLTLANTVAAVTTSADITASGNLTVNSDAAIIPGASNTVGGSGTLTGSGRVGVSRVASTPDFISQYPISNKTLADLTVDYTGAGAQTVNALDYSNLSISENGTRTVTLANTGTIGISGVFNPSTTNTTYTTTGSTVNFNGANQNVPVLVNYHNLTLSGSGTKTITGTLNVVEKWTMEGTAVASLGTNDHTSKLLYFGTAPQPSGSYGSTASVATNKNLTYFGNSGAGILTISCTQGIWTGAVSSDWFDPANWCGGVPTATTDVLIVSTALYQPSIGANGAVARNVTIQSTATLSIIGAYTFTVYGNWDNSGILIPHPESLIHFAGLGNTTISADNFAKVSFTGAGTTTLTGAITATGDITPVSTALVISGNNTLTLNAGKTMVITGSLTTPGTGKLILKPGAKYLNQSSSTPRLEVQQLIDGFRGWRMLGSPVEGATYSTFLSSLETQGYTGSNYPLLQPNVLWWDETDPGRTTQGWRKPVGGGQTVASGRGHYVFVFNGAPKIGSTGSDNYTDALPKTLATLGTELDLSTPFNFGVTFTSRSGGLTSETITIGSGETQTTKTNFTEGTEYNQGFNMIANPTPSYIDFFNGGWSKSKISETIYIWNPNFNVTVDGVTTQGRFELITEDTPASSRAIAPYQGFWVKATGTGPSLTMNAAAKIGAPELSASSALFYGRMQAQVASSTAPMLINLSVSGEGLKANSTIRISDEGEDGIDPWDGFQLESLNNTWLNLYSFGSLKETSPLAINHISMPQEGEKSIPLYLAAAKEGKPFSGNYTLEWNLPTNLPAGASLILMDHINKQAIDMSQTTSYAFSFDAPAATNARLRTADGYMKAPEAVVFAHEVKEGAGEHFRTSSGKVTRPFTIVISYTQDRLNPEYAPDQPKLFPPTPNPFGDRTQIKFYLPIEEEVEVKIQDLHGREVGRFPKASYKAGTHSLDWSPGAIDLAPGVYLIYAQIGDLILTQRAIKQ</sequence>